<organism evidence="2 3">
    <name type="scientific">Symbiodinium natans</name>
    <dbReference type="NCBI Taxonomy" id="878477"/>
    <lineage>
        <taxon>Eukaryota</taxon>
        <taxon>Sar</taxon>
        <taxon>Alveolata</taxon>
        <taxon>Dinophyceae</taxon>
        <taxon>Suessiales</taxon>
        <taxon>Symbiodiniaceae</taxon>
        <taxon>Symbiodinium</taxon>
    </lineage>
</organism>
<keyword evidence="3" id="KW-1185">Reference proteome</keyword>
<keyword evidence="1" id="KW-0472">Membrane</keyword>
<dbReference type="OrthoDB" id="420906at2759"/>
<name>A0A812RXH6_9DINO</name>
<comment type="caution">
    <text evidence="2">The sequence shown here is derived from an EMBL/GenBank/DDBJ whole genome shotgun (WGS) entry which is preliminary data.</text>
</comment>
<dbReference type="InterPro" id="IPR036770">
    <property type="entry name" value="Ankyrin_rpt-contain_sf"/>
</dbReference>
<dbReference type="EMBL" id="CAJNDS010002395">
    <property type="protein sequence ID" value="CAE7459308.1"/>
    <property type="molecule type" value="Genomic_DNA"/>
</dbReference>
<gene>
    <name evidence="2" type="ORF">SNAT2548_LOCUS25472</name>
</gene>
<dbReference type="Proteomes" id="UP000604046">
    <property type="component" value="Unassembled WGS sequence"/>
</dbReference>
<dbReference type="AlphaFoldDB" id="A0A812RXH6"/>
<feature type="transmembrane region" description="Helical" evidence="1">
    <location>
        <begin position="836"/>
        <end position="856"/>
    </location>
</feature>
<evidence type="ECO:0000313" key="3">
    <source>
        <dbReference type="Proteomes" id="UP000604046"/>
    </source>
</evidence>
<keyword evidence="1" id="KW-0812">Transmembrane</keyword>
<dbReference type="SUPFAM" id="SSF48403">
    <property type="entry name" value="Ankyrin repeat"/>
    <property type="match status" value="1"/>
</dbReference>
<feature type="transmembrane region" description="Helical" evidence="1">
    <location>
        <begin position="954"/>
        <end position="972"/>
    </location>
</feature>
<dbReference type="Gene3D" id="1.25.40.20">
    <property type="entry name" value="Ankyrin repeat-containing domain"/>
    <property type="match status" value="1"/>
</dbReference>
<proteinExistence type="predicted"/>
<evidence type="ECO:0000256" key="1">
    <source>
        <dbReference type="SAM" id="Phobius"/>
    </source>
</evidence>
<feature type="transmembrane region" description="Helical" evidence="1">
    <location>
        <begin position="732"/>
        <end position="756"/>
    </location>
</feature>
<evidence type="ECO:0000313" key="2">
    <source>
        <dbReference type="EMBL" id="CAE7459308.1"/>
    </source>
</evidence>
<reference evidence="2" key="1">
    <citation type="submission" date="2021-02" db="EMBL/GenBank/DDBJ databases">
        <authorList>
            <person name="Dougan E. K."/>
            <person name="Rhodes N."/>
            <person name="Thang M."/>
            <person name="Chan C."/>
        </authorList>
    </citation>
    <scope>NUCLEOTIDE SEQUENCE</scope>
</reference>
<keyword evidence="1" id="KW-1133">Transmembrane helix</keyword>
<sequence length="1062" mass="118512">MDLSNTVQDALMLRRIPTEGGDSSSLTPLVIAGVPDWLEDTSFSYNLERCVQEDLQLFGLLHNSVAAFLWPSDACHKRRRLLNRGVSTTSLRYSSRQPHLMCEESGIRVSIRLMSDRPWPIVKSIAVECHIEDTKRPFRGGSLSSVDDPDWANDLWTARHYWEKQLLSGLAQHEGVRGVSARRTYSAETATTLAGREESIWQKHGPQALATLLSELILNCAMHDAAVHLEATMLDTMRSLPFWPEGPLDVEEHFPPLQLADSYCDEDKQWSPELFLRLASVVWTAASHGVQALNHALEALQQCSVPLDRLALNTPVIYRSAGRSRTLAGPLLMFVVDQMTRHESAREIVQAVVAASADVNSSYVLFPTGKHKAVGRFPVLCLAGNRQALDFAEALLERKADANREIILNNFSHGGNALWSAVWGSNYAMIRLLLAFGDSSVNIHAWHPDAPPLSRQPRQVQLLSLATTALDSEHVHLLLECKADFQEELSSTFALCHADVSKLLASHVATRHPEALVQRCDELEGSCGVWIDWAFQEIARDAAARKRFRKALDRASALREAHDSLIRFTCDLIQRLPSAASELLDRICLQTPQVQEPARHPLRTRCLFQASNFRTAYITETKWKPDGTRFQDILAPPSLEERGRRCWVESMDFCDVLVVNFPGIMDVRVLRALRSLPRRTLIPLLQESVVFQGLIEYIWTQRVRFYHYVKSAHTVVQLCVLLLWWQTQSTDVAAFCWGLFTGVLGVQVSGLMLVLLRLEVPYMLGVFQAGYAIRLVSASWGAWDDLPRTEYKSPLAVNVAVCMLAIVYDCRVLKPFGLPVGQSLLPILNAAGNVEFAAMSTVISVALLATFLYVCIEFEEEVGFPSNAFQTWQTLIVGEPTLVDARDYQKDAVRYLSVSACFLVSNTVLMNIFINVTGASYLQERAGVVGTFAAERLRICVASTSVDSCARGSVCALFLVLWSVWLAVVLFTSKPSTIFPVVTALVTWVISYGCHGCVAKASVLELDSEASTELRYLWICRRATRPANESSQSRRPVSALEQVRALQARLGMREASESLFEL</sequence>
<protein>
    <submittedName>
        <fullName evidence="2">Uncharacterized protein</fullName>
    </submittedName>
</protein>
<feature type="transmembrane region" description="Helical" evidence="1">
    <location>
        <begin position="705"/>
        <end position="725"/>
    </location>
</feature>
<accession>A0A812RXH6</accession>